<feature type="compositionally biased region" description="Polar residues" evidence="1">
    <location>
        <begin position="260"/>
        <end position="270"/>
    </location>
</feature>
<dbReference type="GO" id="GO:0044528">
    <property type="term" value="P:regulation of mitochondrial mRNA stability"/>
    <property type="evidence" value="ECO:0007669"/>
    <property type="project" value="TreeGrafter"/>
</dbReference>
<feature type="compositionally biased region" description="Polar residues" evidence="1">
    <location>
        <begin position="1220"/>
        <end position="1229"/>
    </location>
</feature>
<feature type="compositionally biased region" description="Basic residues" evidence="1">
    <location>
        <begin position="247"/>
        <end position="258"/>
    </location>
</feature>
<feature type="compositionally biased region" description="Pro residues" evidence="1">
    <location>
        <begin position="626"/>
        <end position="639"/>
    </location>
</feature>
<feature type="region of interest" description="Disordered" evidence="1">
    <location>
        <begin position="965"/>
        <end position="1054"/>
    </location>
</feature>
<dbReference type="InterPro" id="IPR050870">
    <property type="entry name" value="FAST_kinase"/>
</dbReference>
<organism evidence="2">
    <name type="scientific">Dunaliella tertiolecta</name>
    <name type="common">Green alga</name>
    <dbReference type="NCBI Taxonomy" id="3047"/>
    <lineage>
        <taxon>Eukaryota</taxon>
        <taxon>Viridiplantae</taxon>
        <taxon>Chlorophyta</taxon>
        <taxon>core chlorophytes</taxon>
        <taxon>Chlorophyceae</taxon>
        <taxon>CS clade</taxon>
        <taxon>Chlamydomonadales</taxon>
        <taxon>Dunaliellaceae</taxon>
        <taxon>Dunaliella</taxon>
    </lineage>
</organism>
<gene>
    <name evidence="2" type="ORF">DTER00134_LOCUS10800</name>
</gene>
<feature type="compositionally biased region" description="Low complexity" evidence="1">
    <location>
        <begin position="409"/>
        <end position="420"/>
    </location>
</feature>
<feature type="compositionally biased region" description="Low complexity" evidence="1">
    <location>
        <begin position="969"/>
        <end position="994"/>
    </location>
</feature>
<feature type="compositionally biased region" description="Low complexity" evidence="1">
    <location>
        <begin position="439"/>
        <end position="470"/>
    </location>
</feature>
<feature type="region of interest" description="Disordered" evidence="1">
    <location>
        <begin position="39"/>
        <end position="73"/>
    </location>
</feature>
<feature type="region of interest" description="Disordered" evidence="1">
    <location>
        <begin position="1649"/>
        <end position="1689"/>
    </location>
</feature>
<dbReference type="GO" id="GO:0000963">
    <property type="term" value="P:mitochondrial RNA processing"/>
    <property type="evidence" value="ECO:0007669"/>
    <property type="project" value="TreeGrafter"/>
</dbReference>
<feature type="compositionally biased region" description="Basic residues" evidence="1">
    <location>
        <begin position="190"/>
        <end position="201"/>
    </location>
</feature>
<name>A0A7S3QWV4_DUNTE</name>
<feature type="compositionally biased region" description="Low complexity" evidence="1">
    <location>
        <begin position="1020"/>
        <end position="1029"/>
    </location>
</feature>
<evidence type="ECO:0000313" key="2">
    <source>
        <dbReference type="EMBL" id="CAE0495727.1"/>
    </source>
</evidence>
<feature type="compositionally biased region" description="Low complexity" evidence="1">
    <location>
        <begin position="1183"/>
        <end position="1197"/>
    </location>
</feature>
<feature type="compositionally biased region" description="Low complexity" evidence="1">
    <location>
        <begin position="1288"/>
        <end position="1306"/>
    </location>
</feature>
<feature type="compositionally biased region" description="Low complexity" evidence="1">
    <location>
        <begin position="573"/>
        <end position="593"/>
    </location>
</feature>
<dbReference type="GO" id="GO:1901259">
    <property type="term" value="P:chloroplast rRNA processing"/>
    <property type="evidence" value="ECO:0007669"/>
    <property type="project" value="TreeGrafter"/>
</dbReference>
<evidence type="ECO:0000256" key="1">
    <source>
        <dbReference type="SAM" id="MobiDB-lite"/>
    </source>
</evidence>
<feature type="compositionally biased region" description="Low complexity" evidence="1">
    <location>
        <begin position="611"/>
        <end position="625"/>
    </location>
</feature>
<feature type="region of interest" description="Disordered" evidence="1">
    <location>
        <begin position="102"/>
        <end position="301"/>
    </location>
</feature>
<dbReference type="EMBL" id="HBIP01018314">
    <property type="protein sequence ID" value="CAE0495727.1"/>
    <property type="molecule type" value="Transcribed_RNA"/>
</dbReference>
<feature type="compositionally biased region" description="Low complexity" evidence="1">
    <location>
        <begin position="1230"/>
        <end position="1244"/>
    </location>
</feature>
<feature type="compositionally biased region" description="Low complexity" evidence="1">
    <location>
        <begin position="271"/>
        <end position="281"/>
    </location>
</feature>
<feature type="compositionally biased region" description="Polar residues" evidence="1">
    <location>
        <begin position="1458"/>
        <end position="1468"/>
    </location>
</feature>
<dbReference type="GO" id="GO:0035770">
    <property type="term" value="C:ribonucleoprotein granule"/>
    <property type="evidence" value="ECO:0007669"/>
    <property type="project" value="TreeGrafter"/>
</dbReference>
<sequence>MWSSAPRIHHRLSTVPQRTRRVREATHLDVGCWSCNTSSNSCQQQQHQQPNPSCHNVSPQDYLQPSNGHELESHRPAVNRQVLGPPQADPQTLQVVGLLSLEPRSPQGSLPASLLESPADREAHSSHLPSHEHAPLQPSHQESLQAEGYDQGGHEHPGYRPSPHIKAPSSSARASTSTPSTVPGYQGRVFGKKKKKRRQKARYPEPQLEKHVAGIPEAKVSTHVGKGTAQQGAIAEDRATSPLPPGQRHHHHHHHHHLLQSGSTIPTPGHQQPQQPQQQQQRQRHHTGNHPSPAAAPSTATEVHLTYSIKAARSIQELQDLMGKYGQGMNHVHLCAMLVRLTQLSSASPPHLPTHVPLSQAPIAHLQQQHQQLQQQHGDAGHLQDQRALFPQSRDTRPAQDNSQPVLHPSSAPPSSRAPTRPSPPPRPNLSLHAPPHPLAQQPQLSSPQAPSQAALPHQPPHQQQQQQQLNWGGMPQAAPSPPHLPHQASSPQASAPAHAPAAPLPPEPLHSPSPSTAPSPPTMAALPPQSSQPPASALARHSQQHCNAGTHSSRQQPLQQHHPDLQHHSLHQDQPPLQHQQHQQQQQQQQPPRQHHQSHHSQETGNNRTPQQLQTLPSPLSSHLPPLPPPPLSLPPLPRPANQAQLVLVLARMARQHLPHMGFWELSATMVSLVKLRAPLKKSYYITFMEAAAQRFKRRGKYGRPTPQALTQMLWAVARCGMQGLRADWAYMFLWAVENVWREFDVCSLVRLLHGLASLKHSPPPPFMAKLLDRLHAALPHANTQDLANVIWALARLRHPPPPAFTQAWLTASQPCLATAGPQELPNMLWGLGRLGIAPDSAWMAAALERAGQLRPAMNAQGLSLTVYSVGLLGVTPPLDWLDGMLHSAAARHFRGFGPQSMALLVFGACGLLRAKPSPGWLSVFHAALEAMPERFEPAALQLIHEAFLASGYVPRRSTVLPTRTAASSRVSSSSNSSISCGSSGSSSASDSSPNFTTPLGGAQQGGGVREGLDWTQGAASSRSNASAPPLLYKADGMGQQQQQQQQEQELHSNRGSHVIGGIDELGESASRVADDSVSASDGALLLPRSRSGLGGEAGAIGEDQGQGTQGRVPQGPAFSPERGSEMLPNSCSSSSGHGPPEGFSSGSSKSSLELRQSLLLIDVEKDGEWEEAGNHGLMPLSQSQKRQQQQQQQQGQGAGSPLPEWQQPPLMTLPEAASSVSAWQQLNSVAEPAGASPASPSMPDFPSQSYLQSHARGGAADPILSHSQPQTHFSALAVPEEEGPCAPTQPAAQPPRARRQAAPAIVSSPSALHGHPPNPLTTTSNTPPRPSAHSTFHAPLSQQPMSTPPPGSPELAYSTPSGSQPPAHPPQVLLPVRFATAPVEALPAQLLSVLLAHAQQAGPSSRTLVLCPTAAVAAAWAAAARGMGLPALELHSLKSAQYRSEALDVFKLQTPASAQGHQTHASNKGRRPQQQPPPSQLQPPHPPLLPHTYPRPAELSAPPGNNLLTDWRHTPQQLQPHHNPQPGQFGQGGTSIDRVGWLGAHQQQQQQQQEQSLCNKTDQAWTCTLEQQQQQQQQSLCNKTGQAWTSLATLHPLRCLICQQCCPHAAKAAAAPAARAVSLLPRPPPLTPLIPRYHSTARLTHKAFPESPHPTLTPAAPPKVPTTHPPTRPPHPHPNHIPPLRSHPQRRATASLLRCVQLRLQQQRGTNPP</sequence>
<dbReference type="GO" id="GO:0003723">
    <property type="term" value="F:RNA binding"/>
    <property type="evidence" value="ECO:0007669"/>
    <property type="project" value="TreeGrafter"/>
</dbReference>
<protein>
    <submittedName>
        <fullName evidence="2">Uncharacterized protein</fullName>
    </submittedName>
</protein>
<feature type="compositionally biased region" description="Basic and acidic residues" evidence="1">
    <location>
        <begin position="562"/>
        <end position="572"/>
    </location>
</feature>
<accession>A0A7S3QWV4</accession>
<feature type="compositionally biased region" description="Pro residues" evidence="1">
    <location>
        <begin position="1476"/>
        <end position="1491"/>
    </location>
</feature>
<feature type="compositionally biased region" description="Polar residues" evidence="1">
    <location>
        <begin position="56"/>
        <end position="67"/>
    </location>
</feature>
<feature type="compositionally biased region" description="Low complexity" evidence="1">
    <location>
        <begin position="1071"/>
        <end position="1093"/>
    </location>
</feature>
<feature type="compositionally biased region" description="Low complexity" evidence="1">
    <location>
        <begin position="523"/>
        <end position="540"/>
    </location>
</feature>
<proteinExistence type="predicted"/>
<feature type="compositionally biased region" description="Low complexity" evidence="1">
    <location>
        <begin position="167"/>
        <end position="183"/>
    </location>
</feature>
<reference evidence="2" key="1">
    <citation type="submission" date="2021-01" db="EMBL/GenBank/DDBJ databases">
        <authorList>
            <person name="Corre E."/>
            <person name="Pelletier E."/>
            <person name="Niang G."/>
            <person name="Scheremetjew M."/>
            <person name="Finn R."/>
            <person name="Kale V."/>
            <person name="Holt S."/>
            <person name="Cochrane G."/>
            <person name="Meng A."/>
            <person name="Brown T."/>
            <person name="Cohen L."/>
        </authorList>
    </citation>
    <scope>NUCLEOTIDE SEQUENCE</scope>
    <source>
        <strain evidence="2">CCMP1320</strain>
    </source>
</reference>
<feature type="region of interest" description="Disordered" evidence="1">
    <location>
        <begin position="1071"/>
        <end position="1153"/>
    </location>
</feature>
<feature type="region of interest" description="Disordered" evidence="1">
    <location>
        <begin position="1458"/>
        <end position="1539"/>
    </location>
</feature>
<dbReference type="GO" id="GO:0009507">
    <property type="term" value="C:chloroplast"/>
    <property type="evidence" value="ECO:0007669"/>
    <property type="project" value="GOC"/>
</dbReference>
<feature type="region of interest" description="Disordered" evidence="1">
    <location>
        <begin position="393"/>
        <end position="639"/>
    </location>
</feature>
<feature type="compositionally biased region" description="Pro residues" evidence="1">
    <location>
        <begin position="1661"/>
        <end position="1675"/>
    </location>
</feature>
<feature type="compositionally biased region" description="Low complexity" evidence="1">
    <location>
        <begin position="486"/>
        <end position="502"/>
    </location>
</feature>
<feature type="compositionally biased region" description="Pro residues" evidence="1">
    <location>
        <begin position="503"/>
        <end position="522"/>
    </location>
</feature>
<feature type="compositionally biased region" description="Low complexity" evidence="1">
    <location>
        <begin position="39"/>
        <end position="55"/>
    </location>
</feature>
<dbReference type="PANTHER" id="PTHR21228:SF40">
    <property type="entry name" value="LD45607P"/>
    <property type="match status" value="1"/>
</dbReference>
<dbReference type="GO" id="GO:0005759">
    <property type="term" value="C:mitochondrial matrix"/>
    <property type="evidence" value="ECO:0007669"/>
    <property type="project" value="TreeGrafter"/>
</dbReference>
<dbReference type="PANTHER" id="PTHR21228">
    <property type="entry name" value="FAST LEU-RICH DOMAIN-CONTAINING"/>
    <property type="match status" value="1"/>
</dbReference>
<feature type="compositionally biased region" description="Polar residues" evidence="1">
    <location>
        <begin position="545"/>
        <end position="554"/>
    </location>
</feature>
<feature type="compositionally biased region" description="Low complexity" evidence="1">
    <location>
        <begin position="1129"/>
        <end position="1153"/>
    </location>
</feature>
<feature type="region of interest" description="Disordered" evidence="1">
    <location>
        <begin position="1283"/>
        <end position="1372"/>
    </location>
</feature>
<feature type="compositionally biased region" description="Basic and acidic residues" evidence="1">
    <location>
        <begin position="118"/>
        <end position="134"/>
    </location>
</feature>
<feature type="compositionally biased region" description="Low complexity" evidence="1">
    <location>
        <begin position="1516"/>
        <end position="1530"/>
    </location>
</feature>
<feature type="region of interest" description="Disordered" evidence="1">
    <location>
        <begin position="1168"/>
        <end position="1268"/>
    </location>
</feature>
<feature type="compositionally biased region" description="Low complexity" evidence="1">
    <location>
        <begin position="291"/>
        <end position="301"/>
    </location>
</feature>